<comment type="caution">
    <text evidence="1">The sequence shown here is derived from an EMBL/GenBank/DDBJ whole genome shotgun (WGS) entry which is preliminary data.</text>
</comment>
<dbReference type="Proteomes" id="UP000295058">
    <property type="component" value="Unassembled WGS sequence"/>
</dbReference>
<evidence type="ECO:0000313" key="1">
    <source>
        <dbReference type="EMBL" id="TDW61170.1"/>
    </source>
</evidence>
<sequence length="55" mass="5988">MTHKNWGALSAVAGMTACEQLLRVSSSRARAGVHVTGFTEINAAARLYVDSRRRL</sequence>
<evidence type="ECO:0000313" key="2">
    <source>
        <dbReference type="Proteomes" id="UP000295058"/>
    </source>
</evidence>
<name>A0ABY2F1P3_9GAMM</name>
<protein>
    <submittedName>
        <fullName evidence="1">Uncharacterized protein</fullName>
    </submittedName>
</protein>
<dbReference type="EMBL" id="SODO01000002">
    <property type="protein sequence ID" value="TDW61170.1"/>
    <property type="molecule type" value="Genomic_DNA"/>
</dbReference>
<dbReference type="PROSITE" id="PS51257">
    <property type="entry name" value="PROKAR_LIPOPROTEIN"/>
    <property type="match status" value="1"/>
</dbReference>
<organism evidence="1 2">
    <name type="scientific">Oceanimonas baumannii</name>
    <dbReference type="NCBI Taxonomy" id="129578"/>
    <lineage>
        <taxon>Bacteria</taxon>
        <taxon>Pseudomonadati</taxon>
        <taxon>Pseudomonadota</taxon>
        <taxon>Gammaproteobacteria</taxon>
        <taxon>Aeromonadales</taxon>
        <taxon>Aeromonadaceae</taxon>
        <taxon>Oceanimonas</taxon>
    </lineage>
</organism>
<reference evidence="1 2" key="1">
    <citation type="submission" date="2019-03" db="EMBL/GenBank/DDBJ databases">
        <title>Genomic Encyclopedia of Archaeal and Bacterial Type Strains, Phase II (KMG-II): from individual species to whole genera.</title>
        <authorList>
            <person name="Goeker M."/>
        </authorList>
    </citation>
    <scope>NUCLEOTIDE SEQUENCE [LARGE SCALE GENOMIC DNA]</scope>
    <source>
        <strain evidence="1 2">DSM 15594</strain>
    </source>
</reference>
<gene>
    <name evidence="1" type="ORF">LY04_00702</name>
</gene>
<proteinExistence type="predicted"/>
<accession>A0ABY2F1P3</accession>
<keyword evidence="2" id="KW-1185">Reference proteome</keyword>